<dbReference type="InterPro" id="IPR001752">
    <property type="entry name" value="Kinesin_motor_dom"/>
</dbReference>
<dbReference type="Pfam" id="PF00225">
    <property type="entry name" value="Kinesin"/>
    <property type="match status" value="1"/>
</dbReference>
<dbReference type="InterPro" id="IPR027640">
    <property type="entry name" value="Kinesin-like_fam"/>
</dbReference>
<evidence type="ECO:0000313" key="7">
    <source>
        <dbReference type="Proteomes" id="UP000275846"/>
    </source>
</evidence>
<dbReference type="SMART" id="SM00129">
    <property type="entry name" value="KISc"/>
    <property type="match status" value="1"/>
</dbReference>
<dbReference type="EMBL" id="UYSU01037124">
    <property type="protein sequence ID" value="VDL98619.1"/>
    <property type="molecule type" value="Genomic_DNA"/>
</dbReference>
<dbReference type="SUPFAM" id="SSF52540">
    <property type="entry name" value="P-loop containing nucleoside triphosphate hydrolases"/>
    <property type="match status" value="1"/>
</dbReference>
<sequence>MTIRISTPEGAFNRGQCPMHLDLSVDVCLGACQFAKPVTRSTQCAGICEISPVGLFLQRWVEANANVDGALQDTLVVVNTFATIRHNLAVLLSWALHLPPPLVYLSPVCDESDLADVESFVALFHIEPGLLKMESANVDFLRRIMASLFFMNTAAIVAQGPKGTGKTYTMLGQQEEPGIIPRALSLIAKLCCERSDDWQEEIVDLQQLNGTSRCVNSPPGASMQPSQMEMEAEPYPKVELHDDGASILLRGLNEIEVRNEGEMLELLKMFDKSGVVLGRVLDALRHNANYPKCRLPVPFRDSKLTHLLKPALAKEPRCVLITTISLSAPQYTASYRSLKLASNALDS</sequence>
<dbReference type="STRING" id="70667.A0A3P7CKJ1"/>
<evidence type="ECO:0000259" key="5">
    <source>
        <dbReference type="SMART" id="SM00129"/>
    </source>
</evidence>
<evidence type="ECO:0000256" key="3">
    <source>
        <dbReference type="ARBA" id="ARBA00022840"/>
    </source>
</evidence>
<dbReference type="OrthoDB" id="123929at2759"/>
<dbReference type="GO" id="GO:0005874">
    <property type="term" value="C:microtubule"/>
    <property type="evidence" value="ECO:0007669"/>
    <property type="project" value="TreeGrafter"/>
</dbReference>
<dbReference type="InterPro" id="IPR027417">
    <property type="entry name" value="P-loop_NTPase"/>
</dbReference>
<dbReference type="GO" id="GO:0008017">
    <property type="term" value="F:microtubule binding"/>
    <property type="evidence" value="ECO:0007669"/>
    <property type="project" value="InterPro"/>
</dbReference>
<evidence type="ECO:0000256" key="1">
    <source>
        <dbReference type="ARBA" id="ARBA00004245"/>
    </source>
</evidence>
<dbReference type="GO" id="GO:0005524">
    <property type="term" value="F:ATP binding"/>
    <property type="evidence" value="ECO:0007669"/>
    <property type="project" value="UniProtKB-KW"/>
</dbReference>
<keyword evidence="2" id="KW-0547">Nucleotide-binding</keyword>
<dbReference type="GO" id="GO:0003777">
    <property type="term" value="F:microtubule motor activity"/>
    <property type="evidence" value="ECO:0007669"/>
    <property type="project" value="InterPro"/>
</dbReference>
<organism evidence="6 7">
    <name type="scientific">Schistocephalus solidus</name>
    <name type="common">Tapeworm</name>
    <dbReference type="NCBI Taxonomy" id="70667"/>
    <lineage>
        <taxon>Eukaryota</taxon>
        <taxon>Metazoa</taxon>
        <taxon>Spiralia</taxon>
        <taxon>Lophotrochozoa</taxon>
        <taxon>Platyhelminthes</taxon>
        <taxon>Cestoda</taxon>
        <taxon>Eucestoda</taxon>
        <taxon>Diphyllobothriidea</taxon>
        <taxon>Diphyllobothriidae</taxon>
        <taxon>Schistocephalus</taxon>
    </lineage>
</organism>
<keyword evidence="4" id="KW-0206">Cytoskeleton</keyword>
<evidence type="ECO:0000313" key="6">
    <source>
        <dbReference type="EMBL" id="VDL98619.1"/>
    </source>
</evidence>
<evidence type="ECO:0000256" key="2">
    <source>
        <dbReference type="ARBA" id="ARBA00022741"/>
    </source>
</evidence>
<evidence type="ECO:0000256" key="4">
    <source>
        <dbReference type="ARBA" id="ARBA00023212"/>
    </source>
</evidence>
<dbReference type="AlphaFoldDB" id="A0A3P7CKJ1"/>
<keyword evidence="4" id="KW-0963">Cytoplasm</keyword>
<dbReference type="PANTHER" id="PTHR24115">
    <property type="entry name" value="KINESIN-RELATED"/>
    <property type="match status" value="1"/>
</dbReference>
<dbReference type="PRINTS" id="PR00380">
    <property type="entry name" value="KINESINHEAVY"/>
</dbReference>
<dbReference type="InterPro" id="IPR036961">
    <property type="entry name" value="Kinesin_motor_dom_sf"/>
</dbReference>
<dbReference type="GO" id="GO:0007018">
    <property type="term" value="P:microtubule-based movement"/>
    <property type="evidence" value="ECO:0007669"/>
    <property type="project" value="InterPro"/>
</dbReference>
<reference evidence="6 7" key="1">
    <citation type="submission" date="2018-11" db="EMBL/GenBank/DDBJ databases">
        <authorList>
            <consortium name="Pathogen Informatics"/>
        </authorList>
    </citation>
    <scope>NUCLEOTIDE SEQUENCE [LARGE SCALE GENOMIC DNA]</scope>
    <source>
        <strain evidence="6 7">NST_G2</strain>
    </source>
</reference>
<name>A0A3P7CKJ1_SCHSO</name>
<comment type="subcellular location">
    <subcellularLocation>
        <location evidence="1">Cytoplasm</location>
        <location evidence="1">Cytoskeleton</location>
    </subcellularLocation>
</comment>
<gene>
    <name evidence="6" type="ORF">SSLN_LOCUS12234</name>
</gene>
<keyword evidence="3" id="KW-0067">ATP-binding</keyword>
<dbReference type="Proteomes" id="UP000275846">
    <property type="component" value="Unassembled WGS sequence"/>
</dbReference>
<dbReference type="GO" id="GO:0016887">
    <property type="term" value="F:ATP hydrolysis activity"/>
    <property type="evidence" value="ECO:0007669"/>
    <property type="project" value="TreeGrafter"/>
</dbReference>
<dbReference type="GO" id="GO:0005871">
    <property type="term" value="C:kinesin complex"/>
    <property type="evidence" value="ECO:0007669"/>
    <property type="project" value="TreeGrafter"/>
</dbReference>
<accession>A0A3P7CKJ1</accession>
<keyword evidence="7" id="KW-1185">Reference proteome</keyword>
<protein>
    <recommendedName>
        <fullName evidence="5">Kinesin motor domain-containing protein</fullName>
    </recommendedName>
</protein>
<proteinExistence type="predicted"/>
<feature type="domain" description="Kinesin motor" evidence="5">
    <location>
        <begin position="62"/>
        <end position="347"/>
    </location>
</feature>
<dbReference type="Gene3D" id="3.40.850.10">
    <property type="entry name" value="Kinesin motor domain"/>
    <property type="match status" value="2"/>
</dbReference>